<dbReference type="InterPro" id="IPR013320">
    <property type="entry name" value="ConA-like_dom_sf"/>
</dbReference>
<feature type="repeat" description="RCC1" evidence="13">
    <location>
        <begin position="4077"/>
        <end position="4128"/>
    </location>
</feature>
<dbReference type="CDD" id="cd12881">
    <property type="entry name" value="SPRY_HERC1"/>
    <property type="match status" value="1"/>
</dbReference>
<comment type="pathway">
    <text evidence="3">Protein modification; protein ubiquitination.</text>
</comment>
<feature type="repeat" description="RCC1" evidence="13">
    <location>
        <begin position="535"/>
        <end position="584"/>
    </location>
</feature>
<evidence type="ECO:0000313" key="17">
    <source>
        <dbReference type="EMBL" id="ESP05641.1"/>
    </source>
</evidence>
<dbReference type="GO" id="GO:0005737">
    <property type="term" value="C:cytoplasm"/>
    <property type="evidence" value="ECO:0007669"/>
    <property type="project" value="UniProtKB-SubCell"/>
</dbReference>
<dbReference type="Gene3D" id="2.130.10.30">
    <property type="entry name" value="Regulator of chromosome condensation 1/beta-lactamase-inhibitor protein II"/>
    <property type="match status" value="2"/>
</dbReference>
<reference evidence="17 18" key="1">
    <citation type="journal article" date="2013" name="Nature">
        <title>Insights into bilaterian evolution from three spiralian genomes.</title>
        <authorList>
            <person name="Simakov O."/>
            <person name="Marletaz F."/>
            <person name="Cho S.J."/>
            <person name="Edsinger-Gonzales E."/>
            <person name="Havlak P."/>
            <person name="Hellsten U."/>
            <person name="Kuo D.H."/>
            <person name="Larsson T."/>
            <person name="Lv J."/>
            <person name="Arendt D."/>
            <person name="Savage R."/>
            <person name="Osoegawa K."/>
            <person name="de Jong P."/>
            <person name="Grimwood J."/>
            <person name="Chapman J.A."/>
            <person name="Shapiro H."/>
            <person name="Aerts A."/>
            <person name="Otillar R.P."/>
            <person name="Terry A.Y."/>
            <person name="Boore J.L."/>
            <person name="Grigoriev I.V."/>
            <person name="Lindberg D.R."/>
            <person name="Seaver E.C."/>
            <person name="Weisblat D.A."/>
            <person name="Putnam N.H."/>
            <person name="Rokhsar D.S."/>
        </authorList>
    </citation>
    <scope>NUCLEOTIDE SEQUENCE [LARGE SCALE GENOMIC DNA]</scope>
</reference>
<dbReference type="Gene3D" id="2.130.10.10">
    <property type="entry name" value="YVTN repeat-like/Quinoprotein amine dehydrogenase"/>
    <property type="match status" value="1"/>
</dbReference>
<dbReference type="InterPro" id="IPR035983">
    <property type="entry name" value="Hect_E3_ubiquitin_ligase"/>
</dbReference>
<feature type="active site" description="Glycyl thioester intermediate" evidence="11">
    <location>
        <position position="4686"/>
    </location>
</feature>
<dbReference type="KEGG" id="lgi:LOTGIDRAFT_181433"/>
<dbReference type="Gene3D" id="2.60.120.920">
    <property type="match status" value="1"/>
</dbReference>
<dbReference type="PROSITE" id="PS00626">
    <property type="entry name" value="RCC1_2"/>
    <property type="match status" value="3"/>
</dbReference>
<dbReference type="InterPro" id="IPR058923">
    <property type="entry name" value="RCC1-like_dom"/>
</dbReference>
<feature type="region of interest" description="Disordered" evidence="14">
    <location>
        <begin position="2746"/>
        <end position="2773"/>
    </location>
</feature>
<evidence type="ECO:0000256" key="4">
    <source>
        <dbReference type="ARBA" id="ARBA00012485"/>
    </source>
</evidence>
<keyword evidence="18" id="KW-1185">Reference proteome</keyword>
<evidence type="ECO:0000256" key="7">
    <source>
        <dbReference type="ARBA" id="ARBA00022574"/>
    </source>
</evidence>
<dbReference type="OrthoDB" id="239701at2759"/>
<evidence type="ECO:0000256" key="6">
    <source>
        <dbReference type="ARBA" id="ARBA00022553"/>
    </source>
</evidence>
<keyword evidence="5" id="KW-0963">Cytoplasm</keyword>
<proteinExistence type="predicted"/>
<dbReference type="OMA" id="LAICCQN"/>
<dbReference type="EC" id="2.3.2.26" evidence="4"/>
<feature type="region of interest" description="Disordered" evidence="14">
    <location>
        <begin position="2550"/>
        <end position="2569"/>
    </location>
</feature>
<keyword evidence="9" id="KW-0677">Repeat</keyword>
<dbReference type="InterPro" id="IPR043136">
    <property type="entry name" value="B30.2/SPRY_sf"/>
</dbReference>
<dbReference type="InterPro" id="IPR036322">
    <property type="entry name" value="WD40_repeat_dom_sf"/>
</dbReference>
<evidence type="ECO:0000313" key="18">
    <source>
        <dbReference type="Proteomes" id="UP000030746"/>
    </source>
</evidence>
<dbReference type="InterPro" id="IPR001870">
    <property type="entry name" value="B30.2/SPRY"/>
</dbReference>
<feature type="repeat" description="RCC1" evidence="13">
    <location>
        <begin position="3917"/>
        <end position="3971"/>
    </location>
</feature>
<dbReference type="InterPro" id="IPR003877">
    <property type="entry name" value="SPRY_dom"/>
</dbReference>
<evidence type="ECO:0000256" key="13">
    <source>
        <dbReference type="PROSITE-ProRule" id="PRU00235"/>
    </source>
</evidence>
<feature type="repeat" description="WD" evidence="12">
    <location>
        <begin position="3611"/>
        <end position="3644"/>
    </location>
</feature>
<dbReference type="SMART" id="SM00320">
    <property type="entry name" value="WD40"/>
    <property type="match status" value="9"/>
</dbReference>
<dbReference type="Gene3D" id="3.30.2160.10">
    <property type="entry name" value="Hect, E3 ligase catalytic domain"/>
    <property type="match status" value="1"/>
</dbReference>
<dbReference type="STRING" id="225164.V4BCY8"/>
<dbReference type="PROSITE" id="PS50294">
    <property type="entry name" value="WD_REPEATS_REGION"/>
    <property type="match status" value="3"/>
</dbReference>
<feature type="repeat" description="RCC1" evidence="13">
    <location>
        <begin position="378"/>
        <end position="427"/>
    </location>
</feature>
<keyword evidence="7 12" id="KW-0853">WD repeat</keyword>
<dbReference type="Gene3D" id="3.90.1750.10">
    <property type="entry name" value="Hect, E3 ligase catalytic domains"/>
    <property type="match status" value="1"/>
</dbReference>
<dbReference type="InterPro" id="IPR000408">
    <property type="entry name" value="Reg_chr_condens"/>
</dbReference>
<name>V4BCY8_LOTGI</name>
<dbReference type="PROSITE" id="PS50082">
    <property type="entry name" value="WD_REPEATS_2"/>
    <property type="match status" value="3"/>
</dbReference>
<evidence type="ECO:0000256" key="10">
    <source>
        <dbReference type="ARBA" id="ARBA00022786"/>
    </source>
</evidence>
<dbReference type="PRINTS" id="PR00633">
    <property type="entry name" value="RCCNDNSATION"/>
</dbReference>
<dbReference type="RefSeq" id="XP_009044186.1">
    <property type="nucleotide sequence ID" value="XM_009045938.1"/>
</dbReference>
<keyword evidence="10 11" id="KW-0833">Ubl conjugation pathway</keyword>
<organism evidence="17 18">
    <name type="scientific">Lottia gigantea</name>
    <name type="common">Giant owl limpet</name>
    <dbReference type="NCBI Taxonomy" id="225164"/>
    <lineage>
        <taxon>Eukaryota</taxon>
        <taxon>Metazoa</taxon>
        <taxon>Spiralia</taxon>
        <taxon>Lophotrochozoa</taxon>
        <taxon>Mollusca</taxon>
        <taxon>Gastropoda</taxon>
        <taxon>Patellogastropoda</taxon>
        <taxon>Lottioidea</taxon>
        <taxon>Lottiidae</taxon>
        <taxon>Lottia</taxon>
    </lineage>
</organism>
<dbReference type="CDD" id="cd00078">
    <property type="entry name" value="HECTc"/>
    <property type="match status" value="1"/>
</dbReference>
<feature type="repeat" description="RCC1" evidence="13">
    <location>
        <begin position="689"/>
        <end position="741"/>
    </location>
</feature>
<dbReference type="Proteomes" id="UP000030746">
    <property type="component" value="Unassembled WGS sequence"/>
</dbReference>
<dbReference type="PANTHER" id="PTHR22872:SF6">
    <property type="entry name" value="E3 UBIQUITIN-PROTEIN LIGASE HERC1-RELATED"/>
    <property type="match status" value="1"/>
</dbReference>
<feature type="repeat" description="RCC1" evidence="13">
    <location>
        <begin position="483"/>
        <end position="534"/>
    </location>
</feature>
<dbReference type="Pfam" id="PF25390">
    <property type="entry name" value="WD40_RLD"/>
    <property type="match status" value="2"/>
</dbReference>
<dbReference type="CTD" id="20244443"/>
<gene>
    <name evidence="17" type="ORF">LOTGIDRAFT_181433</name>
</gene>
<evidence type="ECO:0000256" key="11">
    <source>
        <dbReference type="PROSITE-ProRule" id="PRU00104"/>
    </source>
</evidence>
<dbReference type="Pfam" id="PF00622">
    <property type="entry name" value="SPRY"/>
    <property type="match status" value="1"/>
</dbReference>
<dbReference type="Gene3D" id="3.30.2410.10">
    <property type="entry name" value="Hect, E3 ligase catalytic domain"/>
    <property type="match status" value="1"/>
</dbReference>
<dbReference type="Pfam" id="PF00415">
    <property type="entry name" value="RCC1"/>
    <property type="match status" value="1"/>
</dbReference>
<dbReference type="SUPFAM" id="SSF50978">
    <property type="entry name" value="WD40 repeat-like"/>
    <property type="match status" value="2"/>
</dbReference>
<dbReference type="PANTHER" id="PTHR22872">
    <property type="entry name" value="BTK-BINDING PROTEIN-RELATED"/>
    <property type="match status" value="1"/>
</dbReference>
<comment type="subcellular location">
    <subcellularLocation>
        <location evidence="2">Cytoplasm</location>
    </subcellularLocation>
</comment>
<dbReference type="SMART" id="SM00119">
    <property type="entry name" value="HECTc"/>
    <property type="match status" value="1"/>
</dbReference>
<dbReference type="PROSITE" id="PS50188">
    <property type="entry name" value="B302_SPRY"/>
    <property type="match status" value="1"/>
</dbReference>
<feature type="repeat" description="RCC1" evidence="13">
    <location>
        <begin position="428"/>
        <end position="482"/>
    </location>
</feature>
<feature type="repeat" description="WD" evidence="12">
    <location>
        <begin position="3295"/>
        <end position="3336"/>
    </location>
</feature>
<dbReference type="SMART" id="SM00449">
    <property type="entry name" value="SPRY"/>
    <property type="match status" value="1"/>
</dbReference>
<evidence type="ECO:0000259" key="16">
    <source>
        <dbReference type="PROSITE" id="PS50237"/>
    </source>
</evidence>
<dbReference type="SUPFAM" id="SSF49899">
    <property type="entry name" value="Concanavalin A-like lectins/glucanases"/>
    <property type="match status" value="1"/>
</dbReference>
<dbReference type="HOGENOM" id="CLU_000091_0_0_1"/>
<dbReference type="Pfam" id="PF00400">
    <property type="entry name" value="WD40"/>
    <property type="match status" value="4"/>
</dbReference>
<feature type="domain" description="HECT" evidence="16">
    <location>
        <begin position="4375"/>
        <end position="4723"/>
    </location>
</feature>
<dbReference type="PROSITE" id="PS50237">
    <property type="entry name" value="HECT"/>
    <property type="match status" value="1"/>
</dbReference>
<dbReference type="InterPro" id="IPR015943">
    <property type="entry name" value="WD40/YVTN_repeat-like_dom_sf"/>
</dbReference>
<dbReference type="InterPro" id="IPR035768">
    <property type="entry name" value="SPRY_HERC1"/>
</dbReference>
<comment type="catalytic activity">
    <reaction evidence="1">
        <text>S-ubiquitinyl-[E2 ubiquitin-conjugating enzyme]-L-cysteine + [acceptor protein]-L-lysine = [E2 ubiquitin-conjugating enzyme]-L-cysteine + N(6)-ubiquitinyl-[acceptor protein]-L-lysine.</text>
        <dbReference type="EC" id="2.3.2.26"/>
    </reaction>
</comment>
<evidence type="ECO:0000256" key="3">
    <source>
        <dbReference type="ARBA" id="ARBA00004906"/>
    </source>
</evidence>
<dbReference type="InterPro" id="IPR001680">
    <property type="entry name" value="WD40_rpt"/>
</dbReference>
<dbReference type="SUPFAM" id="SSF56204">
    <property type="entry name" value="Hect, E3 ligase catalytic domain"/>
    <property type="match status" value="1"/>
</dbReference>
<evidence type="ECO:0000256" key="12">
    <source>
        <dbReference type="PROSITE-ProRule" id="PRU00221"/>
    </source>
</evidence>
<feature type="repeat" description="RCC1" evidence="13">
    <location>
        <begin position="4181"/>
        <end position="4233"/>
    </location>
</feature>
<dbReference type="PROSITE" id="PS50012">
    <property type="entry name" value="RCC1_3"/>
    <property type="match status" value="13"/>
</dbReference>
<feature type="repeat" description="RCC1" evidence="13">
    <location>
        <begin position="4024"/>
        <end position="4075"/>
    </location>
</feature>
<protein>
    <recommendedName>
        <fullName evidence="4">HECT-type E3 ubiquitin transferase</fullName>
        <ecNumber evidence="4">2.3.2.26</ecNumber>
    </recommendedName>
</protein>
<evidence type="ECO:0000256" key="5">
    <source>
        <dbReference type="ARBA" id="ARBA00022490"/>
    </source>
</evidence>
<feature type="region of interest" description="Disordered" evidence="14">
    <location>
        <begin position="2391"/>
        <end position="2424"/>
    </location>
</feature>
<evidence type="ECO:0000259" key="15">
    <source>
        <dbReference type="PROSITE" id="PS50188"/>
    </source>
</evidence>
<evidence type="ECO:0000256" key="14">
    <source>
        <dbReference type="SAM" id="MobiDB-lite"/>
    </source>
</evidence>
<feature type="domain" description="B30.2/SPRY" evidence="15">
    <location>
        <begin position="1930"/>
        <end position="2126"/>
    </location>
</feature>
<keyword evidence="6" id="KW-0597">Phosphoprotein</keyword>
<accession>V4BCY8</accession>
<feature type="compositionally biased region" description="Acidic residues" evidence="14">
    <location>
        <begin position="2762"/>
        <end position="2771"/>
    </location>
</feature>
<dbReference type="PROSITE" id="PS00678">
    <property type="entry name" value="WD_REPEATS_1"/>
    <property type="match status" value="1"/>
</dbReference>
<dbReference type="InterPro" id="IPR000569">
    <property type="entry name" value="HECT_dom"/>
</dbReference>
<dbReference type="EMBL" id="KB199650">
    <property type="protein sequence ID" value="ESP05641.1"/>
    <property type="molecule type" value="Genomic_DNA"/>
</dbReference>
<feature type="repeat" description="RCC1" evidence="13">
    <location>
        <begin position="4129"/>
        <end position="4180"/>
    </location>
</feature>
<feature type="compositionally biased region" description="Basic and acidic residues" evidence="14">
    <location>
        <begin position="2395"/>
        <end position="2410"/>
    </location>
</feature>
<evidence type="ECO:0000256" key="9">
    <source>
        <dbReference type="ARBA" id="ARBA00022737"/>
    </source>
</evidence>
<dbReference type="InterPro" id="IPR009060">
    <property type="entry name" value="UBA-like_sf"/>
</dbReference>
<dbReference type="Pfam" id="PF13540">
    <property type="entry name" value="RCC1_2"/>
    <property type="match status" value="1"/>
</dbReference>
<dbReference type="InterPro" id="IPR009091">
    <property type="entry name" value="RCC1/BLIP-II"/>
</dbReference>
<dbReference type="InterPro" id="IPR019775">
    <property type="entry name" value="WD40_repeat_CS"/>
</dbReference>
<dbReference type="FunFam" id="2.60.120.920:FF:000015">
    <property type="entry name" value="LOW QUALITY PROTEIN: probable E3 ubiquitin-protein ligase HERC1"/>
    <property type="match status" value="1"/>
</dbReference>
<dbReference type="InterPro" id="IPR051625">
    <property type="entry name" value="Signaling_Regulatory_Domain"/>
</dbReference>
<evidence type="ECO:0000256" key="8">
    <source>
        <dbReference type="ARBA" id="ARBA00022679"/>
    </source>
</evidence>
<dbReference type="GeneID" id="20244443"/>
<sequence length="4737" mass="525680">MAAMPQVKLKCAEHFNSSWVAEDCESILEQETLNQLYERLLINKELVPATQQAIHLRGPVLPDFEKDCHSSEEKEHLLNSLLSNQLFLAATACSNTPYCQSLRKRLVVLQRIYHSISSKYHEKAGSATENSTTLIGNEEKETKSSAKDAASGNNALIEIGVKTGLSMLFGLLQQNWQLANEVGRLSFTNNIFQTAIQVISSLPTLSLANETKLSSLGIETLNEVTKFLKLTAMPDSGADLKGQQLAVELMLAIACHRGSLCYLLEWIDLAMEVSAVSQAEEKKGSEKKQGMIRYSFYNEIIQQMLSSSGSVDCTNGFLPPQPDKAGMCSLYKASLYLLHMLERLADRYVNSCAGPDENKNSNLDLGMSSVPPVNSTTCDVFVWGSNSSHQLAEGSQEKIHTPKLASSFTDCQQIEAGQFCTFILMRDGSVSACGKGSYGRLGLGDSNNQAVPKTIHFEPERTIKKISSSKGSDGHTLALTHRGEVFTWGDGDYGRLGHGNNTTQKTPKLVQALLGKIVKSVSAGYRHSAVVTEDGELYTWGEGDYGRLGHGDSTSRGLPKLVKDISNVGQVACGNSNTIAVSQDGKTVWSFGSGDNGKLGHGDMNRQYKPKVIEAFNGMCIRKVSCGSQTSLALTSTGQVYVWGSGSGLGCGLSEFTALTPQLVKDLHNVHIVDIAMGDSHCIALSHDNRIYAWGNNAMGQCGQGHSQSPLTRPRKVFGLEGVSIQQISAGTSHSVAWTSLPLDRTIVAWHRPFCVDLQESTFKYLQKFLERYCTGFNNSDTPAPFLSDQEHQKFVLLCFKILTSHLSLALAGGLGGELLGSQTKLLRSLLFKLIDTKTTDAIQEAVSETLSIGASLLLPPLKERMELLHSLLPQGTGWDILTTGQRMQVSIILTSLQDNQQISTVLGFTSCLLVTSQQTIPTEPTRELQLAEVLMKTILHNLASHTEKILNEMEKNSDKDKSLLLTNSAPPMNLGLLLSSLQKHLLAYCHSNNNYCNIVTTTLINHLSLLLPVCKELIQLATSVLKSTPTLLQQLESKSIVVFDSPVGGMLSHVLHSLLILPPNLTVAILPDVLSLLPALDQLSKSLPHIIDLENKELEISVGKSVLIMIYEEANLKYKVESWTWLVVIERTCSLVVGNAIGGMLLGPSVTVCETKCNQWLDSHLFSTGLEISLPTLEKTISKLGLYYEEKIEDISLESLGLKLDSNLTCLLEIVLKLPTQSARYIWANMTEYATYQGKYLDTCEYNEDDEPLLDIVSRFYLATLLKHCNLIKTALEHKGYQPCKSLTQVYHLVYELRSKLYANKVRVGMEDKQEGELTGRWKLLQDSAPSDTDLAEDYHSEVVSDGRFCLKFFHYSVNLRSISRYQISVKCENLDEDDINENRRREILPKISYEEMCKSTIKRCIFLLVGIKSPLLSVSDEVPLSPGKTQSTVQHIDNTGTPGILVYRDEGRLNRRGSLPDISQSVLQVSFNFTIDATYYIKTTNIGTLQKVKETLRRLRWRRDRIEDMGLSHVEPQMSYSTTQHYTQLQLEIARFVCGDHQPTTSLSDSITNCTVEDISTCLDIQQNRAEQRLYALNQIVELLSTRRDNEEKEDSSSSNITSTTLLNTCHLQLLAGCFGFLVEFPNTATQNYHYQFGIKSANSQTQQEIQLAVHQIYELLVKSLCDIYNSHQFGMDTKKHLLLCTVLALSMRYKPVDVSLAVSCGLIPLLYSLSEGSNNLPNTLSPMQGCLSASHLSAILQVSSLRLLQIISVTTGAYADKLSNNVIQAILELLWKQLQNILQLANPDLVCESVCSNITGNYKKKCIFVEKTLSDHRDLISAQTSVGDFLVFLRRVAVSTTIQEHMCTSYWIQALLNIVCGTDDDGVPFINNLRARLLSLMLLDNLLPACKEQDSEELRTEVIEKLFDCLYINMWKVPAAIAKMEARKKKEDLLQKLETLSTSSRETTPTPESSIDSIHMQGAAFDMEKCNSCSVEMDHTLVHGSGGRGYGLGTTAIKSGCYQWKFLIVKENRGNEGTCVGVSKWPIRDHGHRTTSDMWLYRAYSGNLYHNGEQTLILSSYTQGDYITVLLDMDARTLAFGKNGEEPRVAFEDIECTELYPCVTFYSSNPGEKVKITDMQLRDNPRDLLPGDPHCATSVSVIVESNISLIRNLYNVPAWSTLIKKKMCGMLDKPVSIYVIENTVKEDKSGKVNDMNQSNDSKPGDGPMVANQHLGLKFKVDDQKLEWLCKQVWPCLCVIAGVDSGIRIGGKCLHKTSGKQGIVMGMSREGTTTVKVHWDDGTCYSKNIQVMTFVSISSDTPVSNIEPIETPDFEIDKLTGFTAGHLDSLVKLACMIEEKGMQELPQQQPVQAEDNELNQDISREPTEHPLSEWQALDPQDIVDINSTTSQAEGEKEEPSSEENKPVEEFQNIPIKPKLKSKLSKEEKENHYLKQMTLQMAAMKSLRVIISSNKFAEMLLVPKSSQSESDATKSLLEGIKDQKDEEIKHSLQAMMKKIVKRSLVSSPFRRIVSLSELERTFNVLQKLSVSSSSDSSLDINELEGRFIETTSSETPNTASAATPSTSNPVSVSFHLFHIITLELCWSHTMIPLQIPTKISLGFMNLLGVDYSDSHTLQQKAVNSADNIICISSADDVGGITRRMLRSVHPKNVISLSNTMRRPLRSRSPSPPPPPIIPPLLEMGFNLSQCKQALAATGNGREITVRAINTLATWMIEHPITTPPVDPTSQSAPMSLIVEDMENNTTSRIDSPTDPYLLNDDTSDDTEDYDERVRPRLRRPRRLSRSRHIDIRSFFTGKYISFIVKCHRREDRPERRHEVGEARPLFDPFDDFDLQEELYSEEGLEDMFTFNPTDRPQPFSILRRDLDVPDPIRCELCGHESFNFNRHMRRYHPGCGGSCGSHGYRSDGLYDDGWFGGVCGSGHPFYLLCRECRERYLQPARVSVSDTTNTTSFKPPNTVPIAPDLLGNSDGMFDDEMMLSLMEDQSHNVLNDNFDKLLPRLGLTDRKNIPDPVRFTENDPLGSRIINTKSPELTSESLGVVPRLSRMESRGKNLSEQACNLTNSTDRMLALRRTAAGMHVLLARTIVMNVLKLLAQSGSSCSLSEALNDIGLSDIMLIVQLMSLCASGKMEMSRKNTGNESTEHLDHLTIAIGALVQDNPQALRQLMNFCTEELMLAAMSLNPAVPHAHKPSLFTSRRPSTFTVTQALVSLLAKKGWTSPSTESPVIETKFSPLQLINALSACVISARMSSNYRCWAAQQLVQALSAQGQRVQSDTDTQVDLSGDLPPCATTNLEAHQNRLSTCIWNSKKCLLASGGYDGTVRIWNMISKSQLLQQTCVFNRDEGQTAEDLDGIPLNNICWNSTGKLLAASSDNMINIWATGGSKGHLEIQSEWVTALAWPQTRGLFEGRLGLPVDCILVGSLDGKVALIDVVDSCSFYRKELEHCYRYNVSITQIAWYNEDKKFVIGYNDGTLSIASNKDYDQPINTEAHQNSISMLKWDPTGHLLLSTASNDQTVKIWKEGVEGLDCVAILPHQAPVTYIEWCPLLGHRDDKKLLLASGCEDGSIYLWTTPQPKTSNLTPSTIKTVGFSSPVDASDNSNLISKPIKTLLGHLTSVSCLTFSPNGLMLVSGCVKGLVNIWSLHDACLCQTYTGNGTIRSLCWFSDRMIAVCSSRSKDLTIIHFSPENYNRNNRIVSVARKSLKSRGLVGLHQAPCFRGLLQRLPDLLQEQYQHEKPMVFSGDQLMFSQYLQCLVTLVVGLSLDTALCYTPTPLHHQTGTTGRYNSTVSEWQWLLNYSTAVKSCDALTKRSPFPQSFINLCQNLDFISNNKEEILVSDNSKWNLIQDGEIMSWAINHPEDWQMGGLSESYLWGYGRHGQMCEGGQSCNKPVKVPSFSCAQQIVCGQNCTFVIQFNGTIMACGEGSYGRLGQGNSDDLHTLTAIATLQGFVVTQVATSVGSDGHSLAVTESGEVFSWGDGDYGKLGHGNSDRQKRPRQIEALQGEEVIQLSTGYKHSAVVTADGKLFTFGNGDYGRLGHGSTANKKLPERVGELENYQIGYVSCGLNHTLCVSVDGNNVWAFGDGDYGKLGLGNTTATAVPNKIEALQGVKIQKVACGNQFSVALSRCGSVYTWGLERLIGQANSSNRNPNKPQKVSALNGHLITDIAVGAEHTLALTVTGEVWAWGSNTDGQLGLGHINSPVKEPVCVPNLEGVHIIQISAGKTHSAAWTARPPPARTPGSLRPLLSLTLSLPEESPPQYSSLKDINSYYIRGRLALLHQFSDLIYNTWRLLSLPKNQNSLTSFETGAMGIIDGRLRSVLSPRVYTLPMVRSIGRTMVQGKNCGPHITVKRLSTRGKKCRPVYIQTAQQVVKLKPEELRLPARAWKVKLIGEGADDAGGVFDDTITEMCLELESGIVPLLLPTPNTKTETGNNRDRFLLNASFKAIEDHEVLYKFLGILFGVAIRTKKPLDLHLAPCVWKLLAGMTLQVEDIEEVDYLYIQSLRGILNIQENGVNETNFHEFIPIDSFEGQSSSGEMVPVIPGGLKIPLHFNNRKDYVDRVMQYRLHEMDRQAELIREGMSWIIPVPLLSLLSASALEQLVCGTAEVSINVLRQVVRYRGIEESHILIKWFWETLENFTNDERIQFLRFISGRTRLPTNPADISQRFQIMTSDRGLNSLPTSQTCFFQLRLPMYSSQEVLAEKLRYAINHCRSIDMDNYMLTRNTENGMGSDDEVP</sequence>
<dbReference type="FunFam" id="3.30.2410.10:FF:000006">
    <property type="entry name" value="probable E3 ubiquitin-protein ligase HERC1 isoform X2"/>
    <property type="match status" value="1"/>
</dbReference>
<keyword evidence="8" id="KW-0808">Transferase</keyword>
<evidence type="ECO:0000256" key="2">
    <source>
        <dbReference type="ARBA" id="ARBA00004496"/>
    </source>
</evidence>
<feature type="repeat" description="WD" evidence="12">
    <location>
        <begin position="3489"/>
        <end position="3522"/>
    </location>
</feature>
<dbReference type="SUPFAM" id="SSF46934">
    <property type="entry name" value="UBA-like"/>
    <property type="match status" value="1"/>
</dbReference>
<evidence type="ECO:0000256" key="1">
    <source>
        <dbReference type="ARBA" id="ARBA00000885"/>
    </source>
</evidence>
<dbReference type="Pfam" id="PF00632">
    <property type="entry name" value="HECT"/>
    <property type="match status" value="1"/>
</dbReference>
<feature type="repeat" description="RCC1" evidence="13">
    <location>
        <begin position="3972"/>
        <end position="4023"/>
    </location>
</feature>
<dbReference type="SUPFAM" id="SSF50985">
    <property type="entry name" value="RCC1/BLIP-II"/>
    <property type="match status" value="3"/>
</dbReference>
<dbReference type="GO" id="GO:0061630">
    <property type="term" value="F:ubiquitin protein ligase activity"/>
    <property type="evidence" value="ECO:0007669"/>
    <property type="project" value="UniProtKB-EC"/>
</dbReference>
<feature type="repeat" description="RCC1" evidence="13">
    <location>
        <begin position="638"/>
        <end position="688"/>
    </location>
</feature>
<feature type="repeat" description="RCC1" evidence="13">
    <location>
        <begin position="586"/>
        <end position="637"/>
    </location>
</feature>